<geneLocation type="mitochondrion" evidence="2"/>
<dbReference type="AlphaFoldDB" id="A0A3P3YEN0"/>
<gene>
    <name evidence="2" type="ORF">PLBR_LOCUS5817</name>
</gene>
<protein>
    <submittedName>
        <fullName evidence="2">Uncharacterized protein</fullName>
    </submittedName>
</protein>
<dbReference type="EMBL" id="OVEO01000010">
    <property type="protein sequence ID" value="SPQ98602.1"/>
    <property type="molecule type" value="Genomic_DNA"/>
</dbReference>
<evidence type="ECO:0000256" key="1">
    <source>
        <dbReference type="SAM" id="MobiDB-lite"/>
    </source>
</evidence>
<evidence type="ECO:0000313" key="3">
    <source>
        <dbReference type="Proteomes" id="UP000290189"/>
    </source>
</evidence>
<dbReference type="Proteomes" id="UP000290189">
    <property type="component" value="Unassembled WGS sequence"/>
</dbReference>
<organism evidence="2 3">
    <name type="scientific">Plasmodiophora brassicae</name>
    <name type="common">Clubroot disease agent</name>
    <dbReference type="NCBI Taxonomy" id="37360"/>
    <lineage>
        <taxon>Eukaryota</taxon>
        <taxon>Sar</taxon>
        <taxon>Rhizaria</taxon>
        <taxon>Endomyxa</taxon>
        <taxon>Phytomyxea</taxon>
        <taxon>Plasmodiophorida</taxon>
        <taxon>Plasmodiophoridae</taxon>
        <taxon>Plasmodiophora</taxon>
    </lineage>
</organism>
<accession>A0A3P3YEN0</accession>
<keyword evidence="2" id="KW-0496">Mitochondrion</keyword>
<reference evidence="2 3" key="1">
    <citation type="submission" date="2018-03" db="EMBL/GenBank/DDBJ databases">
        <authorList>
            <person name="Fogelqvist J."/>
        </authorList>
    </citation>
    <scope>NUCLEOTIDE SEQUENCE [LARGE SCALE GENOMIC DNA]</scope>
</reference>
<proteinExistence type="predicted"/>
<name>A0A3P3YEN0_PLABS</name>
<evidence type="ECO:0000313" key="2">
    <source>
        <dbReference type="EMBL" id="SPQ98602.1"/>
    </source>
</evidence>
<sequence length="363" mass="38668">MHIQPDTPGSILMFCGIPCRSAARGSEAPNGTSSCAGREQRFYVVEFVFRGTYPLCTPPGRRVGRCQAEQVIQIDRRRVQGRHRLRRRLLRERSARSDRVLPVPSAALGPSHSAKMVPGGRIIAILVVTVSGAFGTDNAVEPPRCGPFFDNAACAPVDGIQRYCSADGYCGTSFARAQAAGRYVYADTDTPCADHDDPDRACALIFPAATCNRETLLCEVAGILPESLTGYVPPPPPTDAPETADMSEDTSSPPADPATVPGTAEPGTGGQDAPLRCGPFFDMKGCPDGLYCGTKGACGPDFKSEQDEGVYEYAKMLAGTYALDICRYAPDPDAYCARFAQGAICRLTDGACQVSSVDATLFR</sequence>
<feature type="region of interest" description="Disordered" evidence="1">
    <location>
        <begin position="229"/>
        <end position="271"/>
    </location>
</feature>